<dbReference type="Proteomes" id="UP001629113">
    <property type="component" value="Unassembled WGS sequence"/>
</dbReference>
<dbReference type="PANTHER" id="PTHR34861">
    <property type="match status" value="1"/>
</dbReference>
<reference evidence="2 3" key="1">
    <citation type="submission" date="2024-06" db="EMBL/GenBank/DDBJ databases">
        <title>Complete genome of Phlyctema vagabunda strain 19-DSS-EL-015.</title>
        <authorList>
            <person name="Fiorenzani C."/>
        </authorList>
    </citation>
    <scope>NUCLEOTIDE SEQUENCE [LARGE SCALE GENOMIC DNA]</scope>
    <source>
        <strain evidence="2 3">19-DSS-EL-015</strain>
    </source>
</reference>
<organism evidence="2 3">
    <name type="scientific">Phlyctema vagabunda</name>
    <dbReference type="NCBI Taxonomy" id="108571"/>
    <lineage>
        <taxon>Eukaryota</taxon>
        <taxon>Fungi</taxon>
        <taxon>Dikarya</taxon>
        <taxon>Ascomycota</taxon>
        <taxon>Pezizomycotina</taxon>
        <taxon>Leotiomycetes</taxon>
        <taxon>Helotiales</taxon>
        <taxon>Dermateaceae</taxon>
        <taxon>Phlyctema</taxon>
    </lineage>
</organism>
<accession>A0ABR4P504</accession>
<comment type="similarity">
    <text evidence="1">Belongs to the Cyclase 1 superfamily.</text>
</comment>
<gene>
    <name evidence="2" type="ORF">PVAG01_09891</name>
</gene>
<dbReference type="SUPFAM" id="SSF102198">
    <property type="entry name" value="Putative cyclase"/>
    <property type="match status" value="1"/>
</dbReference>
<dbReference type="InterPro" id="IPR007325">
    <property type="entry name" value="KFase/CYL"/>
</dbReference>
<sequence>MDMFTSSTDHSLPYTELKLSVQHLEHPEVKSISVIPSFKDLPLQKNHPPYSAWGLWGVDDEAGTLRFLDNETVARAGSEIKEGLRFSLNWSMSKPETPGFGRSHFPFCHTIHEAPSGMLILDDSITFNTQRSSQWDGLRHFAYQKEQLFYQGVTKQQILEPGSSILGLQNLHVQGDGIAGRGVLLDLYTYAQEVGKEYDAIGGYAITFDDLMACIRFQEEQSECAMEFRSGDILIIRCGYTSQYEELTPLQEKAAGLALPPVTCGLEQDERLLEWLWENHFAAVAGDSPSFEHFPPREEAGFLLHEVLIAGWGCQIGELLWLEDLAAACQERKRWTFFVASSPLNINGGVASPANMMAIL</sequence>
<dbReference type="EMBL" id="JBFCZG010000009">
    <property type="protein sequence ID" value="KAL3418176.1"/>
    <property type="molecule type" value="Genomic_DNA"/>
</dbReference>
<name>A0ABR4P504_9HELO</name>
<evidence type="ECO:0000313" key="2">
    <source>
        <dbReference type="EMBL" id="KAL3418176.1"/>
    </source>
</evidence>
<comment type="caution">
    <text evidence="2">The sequence shown here is derived from an EMBL/GenBank/DDBJ whole genome shotgun (WGS) entry which is preliminary data.</text>
</comment>
<evidence type="ECO:0000313" key="3">
    <source>
        <dbReference type="Proteomes" id="UP001629113"/>
    </source>
</evidence>
<evidence type="ECO:0008006" key="4">
    <source>
        <dbReference type="Google" id="ProtNLM"/>
    </source>
</evidence>
<proteinExistence type="inferred from homology"/>
<evidence type="ECO:0000256" key="1">
    <source>
        <dbReference type="ARBA" id="ARBA00007865"/>
    </source>
</evidence>
<dbReference type="Gene3D" id="3.50.30.50">
    <property type="entry name" value="Putative cyclase"/>
    <property type="match status" value="1"/>
</dbReference>
<dbReference type="PANTHER" id="PTHR34861:SF11">
    <property type="entry name" value="CYCLASE"/>
    <property type="match status" value="1"/>
</dbReference>
<dbReference type="InterPro" id="IPR037175">
    <property type="entry name" value="KFase_sf"/>
</dbReference>
<keyword evidence="3" id="KW-1185">Reference proteome</keyword>
<dbReference type="Pfam" id="PF04199">
    <property type="entry name" value="Cyclase"/>
    <property type="match status" value="1"/>
</dbReference>
<protein>
    <recommendedName>
        <fullName evidence="4">Cyclase</fullName>
    </recommendedName>
</protein>